<dbReference type="GO" id="GO:0003700">
    <property type="term" value="F:DNA-binding transcription factor activity"/>
    <property type="evidence" value="ECO:0007669"/>
    <property type="project" value="TreeGrafter"/>
</dbReference>
<dbReference type="SUPFAM" id="SSF47413">
    <property type="entry name" value="lambda repressor-like DNA-binding domains"/>
    <property type="match status" value="1"/>
</dbReference>
<dbReference type="Pfam" id="PF13377">
    <property type="entry name" value="Peripla_BP_3"/>
    <property type="match status" value="1"/>
</dbReference>
<dbReference type="Pfam" id="PF00356">
    <property type="entry name" value="LacI"/>
    <property type="match status" value="1"/>
</dbReference>
<dbReference type="SUPFAM" id="SSF53822">
    <property type="entry name" value="Periplasmic binding protein-like I"/>
    <property type="match status" value="1"/>
</dbReference>
<dbReference type="OrthoDB" id="9798934at2"/>
<dbReference type="PRINTS" id="PR00036">
    <property type="entry name" value="HTHLACI"/>
</dbReference>
<dbReference type="RefSeq" id="WP_130602161.1">
    <property type="nucleotide sequence ID" value="NZ_CP036200.1"/>
</dbReference>
<keyword evidence="3" id="KW-0804">Transcription</keyword>
<proteinExistence type="predicted"/>
<dbReference type="KEGG" id="smai:EXU30_17375"/>
<dbReference type="Gene3D" id="1.10.260.40">
    <property type="entry name" value="lambda repressor-like DNA-binding domains"/>
    <property type="match status" value="1"/>
</dbReference>
<dbReference type="InterPro" id="IPR000843">
    <property type="entry name" value="HTH_LacI"/>
</dbReference>
<dbReference type="FunFam" id="1.10.260.40:FF:000002">
    <property type="entry name" value="HTH-type transcriptional repressor PurR"/>
    <property type="match status" value="1"/>
</dbReference>
<evidence type="ECO:0000313" key="5">
    <source>
        <dbReference type="EMBL" id="QBF84244.1"/>
    </source>
</evidence>
<name>A0A411PL48_9GAMM</name>
<evidence type="ECO:0000259" key="4">
    <source>
        <dbReference type="PROSITE" id="PS50932"/>
    </source>
</evidence>
<gene>
    <name evidence="5" type="ORF">EXU30_17375</name>
</gene>
<dbReference type="InterPro" id="IPR010982">
    <property type="entry name" value="Lambda_DNA-bd_dom_sf"/>
</dbReference>
<dbReference type="GO" id="GO:0000976">
    <property type="term" value="F:transcription cis-regulatory region binding"/>
    <property type="evidence" value="ECO:0007669"/>
    <property type="project" value="TreeGrafter"/>
</dbReference>
<dbReference type="PANTHER" id="PTHR30146:SF109">
    <property type="entry name" value="HTH-TYPE TRANSCRIPTIONAL REGULATOR GALS"/>
    <property type="match status" value="1"/>
</dbReference>
<feature type="domain" description="HTH lacI-type" evidence="4">
    <location>
        <begin position="2"/>
        <end position="56"/>
    </location>
</feature>
<reference evidence="5 6" key="1">
    <citation type="submission" date="2019-02" db="EMBL/GenBank/DDBJ databases">
        <title>Shewanella sp. D4-2 isolated from Dokdo Island.</title>
        <authorList>
            <person name="Baek K."/>
        </authorList>
    </citation>
    <scope>NUCLEOTIDE SEQUENCE [LARGE SCALE GENOMIC DNA]</scope>
    <source>
        <strain evidence="5 6">D4-2</strain>
    </source>
</reference>
<keyword evidence="2 5" id="KW-0238">DNA-binding</keyword>
<dbReference type="AlphaFoldDB" id="A0A411PL48"/>
<dbReference type="PROSITE" id="PS50932">
    <property type="entry name" value="HTH_LACI_2"/>
    <property type="match status" value="1"/>
</dbReference>
<evidence type="ECO:0000256" key="1">
    <source>
        <dbReference type="ARBA" id="ARBA00023015"/>
    </source>
</evidence>
<accession>A0A411PL48</accession>
<dbReference type="SMART" id="SM00354">
    <property type="entry name" value="HTH_LACI"/>
    <property type="match status" value="1"/>
</dbReference>
<keyword evidence="1" id="KW-0805">Transcription regulation</keyword>
<keyword evidence="6" id="KW-1185">Reference proteome</keyword>
<sequence length="332" mass="36486">MATIYDVSVLAGVSLATVSRVMNNNTKVSEKTRQKVLDAMDSLGYKPNNIAQSLASNCSNSVGVVVSQLDGPFYGPMMTQIETSLRSANKHVIIAAGHSDEQQEKEGIDFLMSRGCDALILDVEAVSDDYLIKLSKGTTPIVLINRYIEAIKERCVYLDNELGGYMATDHMLSLGHTNIAYISGPMYKLDARDRLRGHQKAIAEHNLLFDPELWYEGNFREQGGADAMTHLLSLNKPITAVVCASDQMASGAIAVCIERGLKVPDDISFIGYDNIPFPAYITPTLSTISNPIDDMGHMAARWVLKQVYNHQEVDVDSCFKPELYVRGSAKQA</sequence>
<dbReference type="PANTHER" id="PTHR30146">
    <property type="entry name" value="LACI-RELATED TRANSCRIPTIONAL REPRESSOR"/>
    <property type="match status" value="1"/>
</dbReference>
<dbReference type="InterPro" id="IPR046335">
    <property type="entry name" value="LacI/GalR-like_sensor"/>
</dbReference>
<dbReference type="CDD" id="cd01392">
    <property type="entry name" value="HTH_LacI"/>
    <property type="match status" value="1"/>
</dbReference>
<dbReference type="EMBL" id="CP036200">
    <property type="protein sequence ID" value="QBF84244.1"/>
    <property type="molecule type" value="Genomic_DNA"/>
</dbReference>
<dbReference type="Proteomes" id="UP000291106">
    <property type="component" value="Chromosome"/>
</dbReference>
<dbReference type="CDD" id="cd06270">
    <property type="entry name" value="PBP1_GalS-like"/>
    <property type="match status" value="1"/>
</dbReference>
<evidence type="ECO:0000313" key="6">
    <source>
        <dbReference type="Proteomes" id="UP000291106"/>
    </source>
</evidence>
<dbReference type="InterPro" id="IPR028082">
    <property type="entry name" value="Peripla_BP_I"/>
</dbReference>
<dbReference type="Gene3D" id="3.40.50.2300">
    <property type="match status" value="2"/>
</dbReference>
<evidence type="ECO:0000256" key="3">
    <source>
        <dbReference type="ARBA" id="ARBA00023163"/>
    </source>
</evidence>
<evidence type="ECO:0000256" key="2">
    <source>
        <dbReference type="ARBA" id="ARBA00023125"/>
    </source>
</evidence>
<protein>
    <submittedName>
        <fullName evidence="5">LacI family DNA-binding transcriptional regulator</fullName>
    </submittedName>
</protein>
<organism evidence="5 6">
    <name type="scientific">Shewanella maritima</name>
    <dbReference type="NCBI Taxonomy" id="2520507"/>
    <lineage>
        <taxon>Bacteria</taxon>
        <taxon>Pseudomonadati</taxon>
        <taxon>Pseudomonadota</taxon>
        <taxon>Gammaproteobacteria</taxon>
        <taxon>Alteromonadales</taxon>
        <taxon>Shewanellaceae</taxon>
        <taxon>Shewanella</taxon>
    </lineage>
</organism>